<feature type="binding site" evidence="10">
    <location>
        <begin position="47"/>
        <end position="57"/>
    </location>
    <ligand>
        <name>ATP</name>
        <dbReference type="ChEBI" id="CHEBI:30616"/>
    </ligand>
</feature>
<feature type="binding site" evidence="10">
    <location>
        <position position="240"/>
    </location>
    <ligand>
        <name>Zn(2+)</name>
        <dbReference type="ChEBI" id="CHEBI:29105"/>
    </ligand>
</feature>
<dbReference type="OrthoDB" id="9789567at2"/>
<dbReference type="GO" id="GO:0008616">
    <property type="term" value="P:tRNA queuosine(34) biosynthetic process"/>
    <property type="evidence" value="ECO:0007669"/>
    <property type="project" value="UniProtKB-UniRule"/>
</dbReference>
<evidence type="ECO:0000256" key="3">
    <source>
        <dbReference type="ARBA" id="ARBA00022723"/>
    </source>
</evidence>
<dbReference type="SUPFAM" id="SSF52402">
    <property type="entry name" value="Adenine nucleotide alpha hydrolases-like"/>
    <property type="match status" value="1"/>
</dbReference>
<sequence>MPYDRISPLRAQGERLGVSDRSRRAPAGGGAVINVESTGIRHAVVIASGGLDSTTLAYWLKAEGTQQLTLLGVDYGQRHRVELSYLKRTAAKLGAWHVQLGVPDLGKLLAGSALTDPQVQVPSGHYTDVSMRATVVPNRNALLLDLAVGLAISAKADAVAFGAHAGDQPIYPDCRPAFVDAYTRMAAVANEGFLTVGFKVVAPFLTWTKADIVRVAAALGVPFGDTWSCYRGDTWHCGRCGTCAERKKAFARAGLVDPTHYQDATGPGHRPVR</sequence>
<comment type="cofactor">
    <cofactor evidence="10">
        <name>Zn(2+)</name>
        <dbReference type="ChEBI" id="CHEBI:29105"/>
    </cofactor>
    <text evidence="10">Binds 1 zinc ion per subunit.</text>
</comment>
<dbReference type="HAMAP" id="MF_01633">
    <property type="entry name" value="QueC"/>
    <property type="match status" value="1"/>
</dbReference>
<keyword evidence="3 10" id="KW-0479">Metal-binding</keyword>
<dbReference type="CDD" id="cd01995">
    <property type="entry name" value="QueC-like"/>
    <property type="match status" value="1"/>
</dbReference>
<dbReference type="Proteomes" id="UP000236723">
    <property type="component" value="Unassembled WGS sequence"/>
</dbReference>
<evidence type="ECO:0000313" key="11">
    <source>
        <dbReference type="EMBL" id="SEG93843.1"/>
    </source>
</evidence>
<gene>
    <name evidence="10" type="primary">queC</name>
    <name evidence="11" type="ORF">SAMN04489712_1416</name>
</gene>
<keyword evidence="4 10" id="KW-0547">Nucleotide-binding</keyword>
<dbReference type="GO" id="GO:0008270">
    <property type="term" value="F:zinc ion binding"/>
    <property type="evidence" value="ECO:0007669"/>
    <property type="project" value="UniProtKB-UniRule"/>
</dbReference>
<evidence type="ECO:0000256" key="10">
    <source>
        <dbReference type="HAMAP-Rule" id="MF_01633"/>
    </source>
</evidence>
<dbReference type="PANTHER" id="PTHR42914">
    <property type="entry name" value="7-CYANO-7-DEAZAGUANINE SYNTHASE"/>
    <property type="match status" value="1"/>
</dbReference>
<comment type="similarity">
    <text evidence="7 10">Belongs to the QueC family.</text>
</comment>
<dbReference type="UniPathway" id="UPA00391"/>
<dbReference type="GO" id="GO:0005524">
    <property type="term" value="F:ATP binding"/>
    <property type="evidence" value="ECO:0007669"/>
    <property type="project" value="UniProtKB-UniRule"/>
</dbReference>
<evidence type="ECO:0000256" key="8">
    <source>
        <dbReference type="ARBA" id="ARBA00039149"/>
    </source>
</evidence>
<dbReference type="Pfam" id="PF06508">
    <property type="entry name" value="QueC"/>
    <property type="match status" value="1"/>
</dbReference>
<evidence type="ECO:0000256" key="2">
    <source>
        <dbReference type="ARBA" id="ARBA00022598"/>
    </source>
</evidence>
<evidence type="ECO:0000256" key="6">
    <source>
        <dbReference type="ARBA" id="ARBA00022840"/>
    </source>
</evidence>
<keyword evidence="12" id="KW-1185">Reference proteome</keyword>
<dbReference type="InterPro" id="IPR014729">
    <property type="entry name" value="Rossmann-like_a/b/a_fold"/>
</dbReference>
<dbReference type="InterPro" id="IPR018317">
    <property type="entry name" value="QueC"/>
</dbReference>
<dbReference type="PANTHER" id="PTHR42914:SF1">
    <property type="entry name" value="7-CYANO-7-DEAZAGUANINE SYNTHASE"/>
    <property type="match status" value="1"/>
</dbReference>
<dbReference type="AlphaFoldDB" id="A0A1H6E998"/>
<dbReference type="EC" id="6.3.4.20" evidence="8 10"/>
<dbReference type="GO" id="GO:0016879">
    <property type="term" value="F:ligase activity, forming carbon-nitrogen bonds"/>
    <property type="evidence" value="ECO:0007669"/>
    <property type="project" value="UniProtKB-UniRule"/>
</dbReference>
<evidence type="ECO:0000313" key="12">
    <source>
        <dbReference type="Proteomes" id="UP000236723"/>
    </source>
</evidence>
<comment type="catalytic activity">
    <reaction evidence="9 10">
        <text>7-carboxy-7-carbaguanine + NH4(+) + 2 ATP = 7-cyano-7-carbaguanine + 2 AMP + 2 diphosphate + 2 H(+)</text>
        <dbReference type="Rhea" id="RHEA:27982"/>
        <dbReference type="ChEBI" id="CHEBI:15378"/>
        <dbReference type="ChEBI" id="CHEBI:28938"/>
        <dbReference type="ChEBI" id="CHEBI:30616"/>
        <dbReference type="ChEBI" id="CHEBI:33019"/>
        <dbReference type="ChEBI" id="CHEBI:45075"/>
        <dbReference type="ChEBI" id="CHEBI:61036"/>
        <dbReference type="ChEBI" id="CHEBI:456215"/>
        <dbReference type="EC" id="6.3.4.20"/>
    </reaction>
</comment>
<feature type="binding site" evidence="10">
    <location>
        <position position="229"/>
    </location>
    <ligand>
        <name>Zn(2+)</name>
        <dbReference type="ChEBI" id="CHEBI:29105"/>
    </ligand>
</feature>
<keyword evidence="5 10" id="KW-0862">Zinc</keyword>
<dbReference type="EMBL" id="FNVO01000041">
    <property type="protein sequence ID" value="SEG93843.1"/>
    <property type="molecule type" value="Genomic_DNA"/>
</dbReference>
<dbReference type="PIRSF" id="PIRSF006293">
    <property type="entry name" value="ExsB"/>
    <property type="match status" value="1"/>
</dbReference>
<feature type="binding site" evidence="10">
    <location>
        <position position="237"/>
    </location>
    <ligand>
        <name>Zn(2+)</name>
        <dbReference type="ChEBI" id="CHEBI:29105"/>
    </ligand>
</feature>
<keyword evidence="2 10" id="KW-0436">Ligase</keyword>
<evidence type="ECO:0000256" key="5">
    <source>
        <dbReference type="ARBA" id="ARBA00022833"/>
    </source>
</evidence>
<dbReference type="Gene3D" id="3.40.50.620">
    <property type="entry name" value="HUPs"/>
    <property type="match status" value="1"/>
</dbReference>
<keyword evidence="6 10" id="KW-0067">ATP-binding</keyword>
<evidence type="ECO:0000256" key="1">
    <source>
        <dbReference type="ARBA" id="ARBA00005061"/>
    </source>
</evidence>
<comment type="function">
    <text evidence="10">Catalyzes the ATP-dependent conversion of 7-carboxy-7-deazaguanine (CDG) to 7-cyano-7-deazaguanine (preQ(0)).</text>
</comment>
<evidence type="ECO:0000256" key="4">
    <source>
        <dbReference type="ARBA" id="ARBA00022741"/>
    </source>
</evidence>
<keyword evidence="10" id="KW-0671">Queuosine biosynthesis</keyword>
<accession>A0A1H6E998</accession>
<protein>
    <recommendedName>
        <fullName evidence="8 10">7-cyano-7-deazaguanine synthase</fullName>
        <ecNumber evidence="8 10">6.3.4.20</ecNumber>
    </recommendedName>
    <alternativeName>
        <fullName evidence="10">7-cyano-7-carbaguanine synthase</fullName>
    </alternativeName>
    <alternativeName>
        <fullName evidence="10">PreQ(0) synthase</fullName>
    </alternativeName>
    <alternativeName>
        <fullName evidence="10">Queuosine biosynthesis protein QueC</fullName>
    </alternativeName>
</protein>
<dbReference type="NCBIfam" id="TIGR00364">
    <property type="entry name" value="7-cyano-7-deazaguanine synthase QueC"/>
    <property type="match status" value="1"/>
</dbReference>
<proteinExistence type="inferred from homology"/>
<organism evidence="11 12">
    <name type="scientific">Thermomonospora echinospora</name>
    <dbReference type="NCBI Taxonomy" id="1992"/>
    <lineage>
        <taxon>Bacteria</taxon>
        <taxon>Bacillati</taxon>
        <taxon>Actinomycetota</taxon>
        <taxon>Actinomycetes</taxon>
        <taxon>Streptosporangiales</taxon>
        <taxon>Thermomonosporaceae</taxon>
        <taxon>Thermomonospora</taxon>
    </lineage>
</organism>
<feature type="binding site" evidence="10">
    <location>
        <position position="243"/>
    </location>
    <ligand>
        <name>Zn(2+)</name>
        <dbReference type="ChEBI" id="CHEBI:29105"/>
    </ligand>
</feature>
<name>A0A1H6E998_9ACTN</name>
<evidence type="ECO:0000256" key="7">
    <source>
        <dbReference type="ARBA" id="ARBA00037993"/>
    </source>
</evidence>
<reference evidence="12" key="1">
    <citation type="submission" date="2016-10" db="EMBL/GenBank/DDBJ databases">
        <authorList>
            <person name="Varghese N."/>
            <person name="Submissions S."/>
        </authorList>
    </citation>
    <scope>NUCLEOTIDE SEQUENCE [LARGE SCALE GENOMIC DNA]</scope>
    <source>
        <strain evidence="12">DSM 43163</strain>
    </source>
</reference>
<comment type="pathway">
    <text evidence="1 10">Purine metabolism; 7-cyano-7-deazaguanine biosynthesis.</text>
</comment>
<evidence type="ECO:0000256" key="9">
    <source>
        <dbReference type="ARBA" id="ARBA00047890"/>
    </source>
</evidence>